<proteinExistence type="predicted"/>
<dbReference type="EMBL" id="JAAGWD010000007">
    <property type="protein sequence ID" value="NEM99145.1"/>
    <property type="molecule type" value="Genomic_DNA"/>
</dbReference>
<comment type="caution">
    <text evidence="6">The sequence shown here is derived from an EMBL/GenBank/DDBJ whole genome shotgun (WGS) entry which is preliminary data.</text>
</comment>
<dbReference type="GO" id="GO:0046872">
    <property type="term" value="F:metal ion binding"/>
    <property type="evidence" value="ECO:0007669"/>
    <property type="project" value="UniProtKB-KW"/>
</dbReference>
<reference evidence="6 7" key="1">
    <citation type="submission" date="2020-02" db="EMBL/GenBank/DDBJ databases">
        <authorList>
            <person name="Kim M.K."/>
        </authorList>
    </citation>
    <scope>NUCLEOTIDE SEQUENCE [LARGE SCALE GENOMIC DNA]</scope>
    <source>
        <strain evidence="6 7">BT327</strain>
    </source>
</reference>
<dbReference type="Gene3D" id="1.10.760.10">
    <property type="entry name" value="Cytochrome c-like domain"/>
    <property type="match status" value="1"/>
</dbReference>
<dbReference type="InterPro" id="IPR051459">
    <property type="entry name" value="Cytochrome_c-type_DH"/>
</dbReference>
<name>A0A6B3LW09_9BACT</name>
<evidence type="ECO:0000256" key="3">
    <source>
        <dbReference type="ARBA" id="ARBA00023004"/>
    </source>
</evidence>
<dbReference type="InterPro" id="IPR036909">
    <property type="entry name" value="Cyt_c-like_dom_sf"/>
</dbReference>
<accession>A0A6B3LW09</accession>
<dbReference type="Proteomes" id="UP000474777">
    <property type="component" value="Unassembled WGS sequence"/>
</dbReference>
<feature type="domain" description="Cytochrome c" evidence="5">
    <location>
        <begin position="45"/>
        <end position="185"/>
    </location>
</feature>
<dbReference type="GO" id="GO:0020037">
    <property type="term" value="F:heme binding"/>
    <property type="evidence" value="ECO:0007669"/>
    <property type="project" value="InterPro"/>
</dbReference>
<gene>
    <name evidence="6" type="ORF">GXP69_15705</name>
</gene>
<evidence type="ECO:0000256" key="4">
    <source>
        <dbReference type="PROSITE-ProRule" id="PRU00433"/>
    </source>
</evidence>
<keyword evidence="2 4" id="KW-0479">Metal-binding</keyword>
<dbReference type="Pfam" id="PF00034">
    <property type="entry name" value="Cytochrom_C"/>
    <property type="match status" value="1"/>
</dbReference>
<organism evidence="6 7">
    <name type="scientific">Pontibacter burrus</name>
    <dbReference type="NCBI Taxonomy" id="2704466"/>
    <lineage>
        <taxon>Bacteria</taxon>
        <taxon>Pseudomonadati</taxon>
        <taxon>Bacteroidota</taxon>
        <taxon>Cytophagia</taxon>
        <taxon>Cytophagales</taxon>
        <taxon>Hymenobacteraceae</taxon>
        <taxon>Pontibacter</taxon>
    </lineage>
</organism>
<dbReference type="PROSITE" id="PS51007">
    <property type="entry name" value="CYTC"/>
    <property type="match status" value="1"/>
</dbReference>
<dbReference type="RefSeq" id="WP_163916044.1">
    <property type="nucleotide sequence ID" value="NZ_JAAGWD010000007.1"/>
</dbReference>
<keyword evidence="7" id="KW-1185">Reference proteome</keyword>
<evidence type="ECO:0000256" key="2">
    <source>
        <dbReference type="ARBA" id="ARBA00022723"/>
    </source>
</evidence>
<dbReference type="SUPFAM" id="SSF46626">
    <property type="entry name" value="Cytochrome c"/>
    <property type="match status" value="1"/>
</dbReference>
<evidence type="ECO:0000313" key="7">
    <source>
        <dbReference type="Proteomes" id="UP000474777"/>
    </source>
</evidence>
<dbReference type="PANTHER" id="PTHR35008">
    <property type="entry name" value="BLL4482 PROTEIN-RELATED"/>
    <property type="match status" value="1"/>
</dbReference>
<keyword evidence="3 4" id="KW-0408">Iron</keyword>
<dbReference type="AlphaFoldDB" id="A0A6B3LW09"/>
<evidence type="ECO:0000259" key="5">
    <source>
        <dbReference type="PROSITE" id="PS51007"/>
    </source>
</evidence>
<sequence length="204" mass="22596">MKIYLLISSLLFFSFLILSTPRLKDLPEKGTKPAVTSSVLQGNQEQIKLGERLVMIAACHDCHTPKKMTDKGPVIDYSRALSGHPADMPPPDVNRKEVEQKGLAVTNTLTAWVGPWGISYAANLTSDATGIGNWTEKQFFTAIRQGKYKGLENSRSLLPPMPWDMYRNMTDEELKAIFAYLKSTKPIRNIVPAAQPPVTAAHGK</sequence>
<evidence type="ECO:0000256" key="1">
    <source>
        <dbReference type="ARBA" id="ARBA00022617"/>
    </source>
</evidence>
<evidence type="ECO:0000313" key="6">
    <source>
        <dbReference type="EMBL" id="NEM99145.1"/>
    </source>
</evidence>
<protein>
    <submittedName>
        <fullName evidence="6">C-type cytochrome</fullName>
    </submittedName>
</protein>
<dbReference type="PANTHER" id="PTHR35008:SF4">
    <property type="entry name" value="BLL4482 PROTEIN"/>
    <property type="match status" value="1"/>
</dbReference>
<keyword evidence="1 4" id="KW-0349">Heme</keyword>
<dbReference type="InterPro" id="IPR009056">
    <property type="entry name" value="Cyt_c-like_dom"/>
</dbReference>
<dbReference type="GO" id="GO:0009055">
    <property type="term" value="F:electron transfer activity"/>
    <property type="evidence" value="ECO:0007669"/>
    <property type="project" value="InterPro"/>
</dbReference>